<dbReference type="STRING" id="100816.A0A175VSE5"/>
<reference evidence="1 2" key="1">
    <citation type="journal article" date="2016" name="Genome Announc.">
        <title>Genome Sequence of Madurella mycetomatis mm55, Isolated from a Human Mycetoma Case in Sudan.</title>
        <authorList>
            <person name="Smit S."/>
            <person name="Derks M.F."/>
            <person name="Bervoets S."/>
            <person name="Fahal A."/>
            <person name="van Leeuwen W."/>
            <person name="van Belkum A."/>
            <person name="van de Sande W.W."/>
        </authorList>
    </citation>
    <scope>NUCLEOTIDE SEQUENCE [LARGE SCALE GENOMIC DNA]</scope>
    <source>
        <strain evidence="2">mm55</strain>
    </source>
</reference>
<dbReference type="OrthoDB" id="3598799at2759"/>
<organism evidence="1 2">
    <name type="scientific">Madurella mycetomatis</name>
    <dbReference type="NCBI Taxonomy" id="100816"/>
    <lineage>
        <taxon>Eukaryota</taxon>
        <taxon>Fungi</taxon>
        <taxon>Dikarya</taxon>
        <taxon>Ascomycota</taxon>
        <taxon>Pezizomycotina</taxon>
        <taxon>Sordariomycetes</taxon>
        <taxon>Sordariomycetidae</taxon>
        <taxon>Sordariales</taxon>
        <taxon>Sordariales incertae sedis</taxon>
        <taxon>Madurella</taxon>
    </lineage>
</organism>
<sequence length="80" mass="9020">SVAQTPTTDENPLFAQTQQLLRLGREILECHDRVDGDLRECVAAAGLSNPRDLWKQDAEGMRRVLVCERGVWGEDRRGVD</sequence>
<evidence type="ECO:0000313" key="2">
    <source>
        <dbReference type="Proteomes" id="UP000078237"/>
    </source>
</evidence>
<comment type="caution">
    <text evidence="1">The sequence shown here is derived from an EMBL/GenBank/DDBJ whole genome shotgun (WGS) entry which is preliminary data.</text>
</comment>
<accession>A0A175VSE5</accession>
<protein>
    <submittedName>
        <fullName evidence="1">Uncharacterized protein</fullName>
    </submittedName>
</protein>
<gene>
    <name evidence="1" type="ORF">MMYC01_209653</name>
</gene>
<proteinExistence type="predicted"/>
<name>A0A175VSE5_9PEZI</name>
<dbReference type="AlphaFoldDB" id="A0A175VSE5"/>
<dbReference type="Proteomes" id="UP000078237">
    <property type="component" value="Unassembled WGS sequence"/>
</dbReference>
<feature type="non-terminal residue" evidence="1">
    <location>
        <position position="1"/>
    </location>
</feature>
<keyword evidence="2" id="KW-1185">Reference proteome</keyword>
<evidence type="ECO:0000313" key="1">
    <source>
        <dbReference type="EMBL" id="KXX74232.1"/>
    </source>
</evidence>
<dbReference type="VEuPathDB" id="FungiDB:MMYC01_209653"/>
<dbReference type="EMBL" id="LCTW02000373">
    <property type="protein sequence ID" value="KXX74232.1"/>
    <property type="molecule type" value="Genomic_DNA"/>
</dbReference>